<dbReference type="EMBL" id="JBHUEL010000004">
    <property type="protein sequence ID" value="MFD1766323.1"/>
    <property type="molecule type" value="Genomic_DNA"/>
</dbReference>
<dbReference type="RefSeq" id="WP_381512297.1">
    <property type="nucleotide sequence ID" value="NZ_JBHUEL010000004.1"/>
</dbReference>
<accession>A0ABW4MBA6</accession>
<organism evidence="2 3">
    <name type="scientific">Sphingorhabdus buctiana</name>
    <dbReference type="NCBI Taxonomy" id="1508805"/>
    <lineage>
        <taxon>Bacteria</taxon>
        <taxon>Pseudomonadati</taxon>
        <taxon>Pseudomonadota</taxon>
        <taxon>Alphaproteobacteria</taxon>
        <taxon>Sphingomonadales</taxon>
        <taxon>Sphingomonadaceae</taxon>
        <taxon>Sphingorhabdus</taxon>
    </lineage>
</organism>
<keyword evidence="3" id="KW-1185">Reference proteome</keyword>
<comment type="caution">
    <text evidence="2">The sequence shown here is derived from an EMBL/GenBank/DDBJ whole genome shotgun (WGS) entry which is preliminary data.</text>
</comment>
<dbReference type="Proteomes" id="UP001597215">
    <property type="component" value="Unassembled WGS sequence"/>
</dbReference>
<keyword evidence="1" id="KW-0812">Transmembrane</keyword>
<evidence type="ECO:0008006" key="4">
    <source>
        <dbReference type="Google" id="ProtNLM"/>
    </source>
</evidence>
<keyword evidence="1" id="KW-1133">Transmembrane helix</keyword>
<sequence>MSGETPQEKAFWRFWLSGLMLFALMIALNPSISNGAAPMGISDHQAAATAARVNEIQAAWQSYGVLWLARLSMAIDLLFIGIYSWGAWQGGKMIRASTSPGLARLGLAIMAAAALFCVTDYMETTSQFIQVMRFEGSDVLAGLAATVRPVKTVAFLVTFAGLLAALLLRRMARRSA</sequence>
<evidence type="ECO:0000313" key="2">
    <source>
        <dbReference type="EMBL" id="MFD1766323.1"/>
    </source>
</evidence>
<gene>
    <name evidence="2" type="ORF">ACFSAG_05650</name>
</gene>
<reference evidence="3" key="1">
    <citation type="journal article" date="2019" name="Int. J. Syst. Evol. Microbiol.">
        <title>The Global Catalogue of Microorganisms (GCM) 10K type strain sequencing project: providing services to taxonomists for standard genome sequencing and annotation.</title>
        <authorList>
            <consortium name="The Broad Institute Genomics Platform"/>
            <consortium name="The Broad Institute Genome Sequencing Center for Infectious Disease"/>
            <person name="Wu L."/>
            <person name="Ma J."/>
        </authorList>
    </citation>
    <scope>NUCLEOTIDE SEQUENCE [LARGE SCALE GENOMIC DNA]</scope>
    <source>
        <strain evidence="3">CGMCC 1.12449</strain>
    </source>
</reference>
<feature type="transmembrane region" description="Helical" evidence="1">
    <location>
        <begin position="150"/>
        <end position="168"/>
    </location>
</feature>
<evidence type="ECO:0000313" key="3">
    <source>
        <dbReference type="Proteomes" id="UP001597215"/>
    </source>
</evidence>
<feature type="transmembrane region" description="Helical" evidence="1">
    <location>
        <begin position="12"/>
        <end position="32"/>
    </location>
</feature>
<protein>
    <recommendedName>
        <fullName evidence="4">DUF4149 domain-containing protein</fullName>
    </recommendedName>
</protein>
<evidence type="ECO:0000256" key="1">
    <source>
        <dbReference type="SAM" id="Phobius"/>
    </source>
</evidence>
<keyword evidence="1" id="KW-0472">Membrane</keyword>
<feature type="transmembrane region" description="Helical" evidence="1">
    <location>
        <begin position="67"/>
        <end position="90"/>
    </location>
</feature>
<proteinExistence type="predicted"/>
<feature type="transmembrane region" description="Helical" evidence="1">
    <location>
        <begin position="102"/>
        <end position="122"/>
    </location>
</feature>
<name>A0ABW4MBA6_9SPHN</name>